<dbReference type="Proteomes" id="UP000735302">
    <property type="component" value="Unassembled WGS sequence"/>
</dbReference>
<comment type="caution">
    <text evidence="1">The sequence shown here is derived from an EMBL/GenBank/DDBJ whole genome shotgun (WGS) entry which is preliminary data.</text>
</comment>
<dbReference type="PANTHER" id="PTHR47331">
    <property type="entry name" value="PHD-TYPE DOMAIN-CONTAINING PROTEIN"/>
    <property type="match status" value="1"/>
</dbReference>
<gene>
    <name evidence="1" type="ORF">PoB_003681500</name>
</gene>
<sequence>MAEAGMELTKWSSNSQAVANSILKEFDPRIDVRDSTKINRWGSLGKAIRIVGWALRFIGNCSKKQKENSPQLTIEEYATATKQLLKITQGEHFLEEISSLKTGKSVTKASSLSKLAPFIGEDGLLRARRRLNYSDLSYDEKFPIILPKCYLSLLLTRDTHLKLKHAGVNQVVSTLRNQYWIIRLRTLAKRVKRECFPCKRLDAKACQEPMAPLMEARLKQSPPFSVVGIDYAGPIFCKNAPGQKFMYCYSPVLF</sequence>
<proteinExistence type="predicted"/>
<dbReference type="PANTHER" id="PTHR47331:SF1">
    <property type="entry name" value="GAG-LIKE PROTEIN"/>
    <property type="match status" value="1"/>
</dbReference>
<evidence type="ECO:0000313" key="2">
    <source>
        <dbReference type="Proteomes" id="UP000735302"/>
    </source>
</evidence>
<name>A0AAV4ASM6_9GAST</name>
<reference evidence="1 2" key="1">
    <citation type="journal article" date="2021" name="Elife">
        <title>Chloroplast acquisition without the gene transfer in kleptoplastic sea slugs, Plakobranchus ocellatus.</title>
        <authorList>
            <person name="Maeda T."/>
            <person name="Takahashi S."/>
            <person name="Yoshida T."/>
            <person name="Shimamura S."/>
            <person name="Takaki Y."/>
            <person name="Nagai Y."/>
            <person name="Toyoda A."/>
            <person name="Suzuki Y."/>
            <person name="Arimoto A."/>
            <person name="Ishii H."/>
            <person name="Satoh N."/>
            <person name="Nishiyama T."/>
            <person name="Hasebe M."/>
            <person name="Maruyama T."/>
            <person name="Minagawa J."/>
            <person name="Obokata J."/>
            <person name="Shigenobu S."/>
        </authorList>
    </citation>
    <scope>NUCLEOTIDE SEQUENCE [LARGE SCALE GENOMIC DNA]</scope>
</reference>
<organism evidence="1 2">
    <name type="scientific">Plakobranchus ocellatus</name>
    <dbReference type="NCBI Taxonomy" id="259542"/>
    <lineage>
        <taxon>Eukaryota</taxon>
        <taxon>Metazoa</taxon>
        <taxon>Spiralia</taxon>
        <taxon>Lophotrochozoa</taxon>
        <taxon>Mollusca</taxon>
        <taxon>Gastropoda</taxon>
        <taxon>Heterobranchia</taxon>
        <taxon>Euthyneura</taxon>
        <taxon>Panpulmonata</taxon>
        <taxon>Sacoglossa</taxon>
        <taxon>Placobranchoidea</taxon>
        <taxon>Plakobranchidae</taxon>
        <taxon>Plakobranchus</taxon>
    </lineage>
</organism>
<protein>
    <submittedName>
        <fullName evidence="1">Transposon tf2-9 polyprotein</fullName>
    </submittedName>
</protein>
<dbReference type="AlphaFoldDB" id="A0AAV4ASM6"/>
<accession>A0AAV4ASM6</accession>
<dbReference type="EMBL" id="BLXT01004151">
    <property type="protein sequence ID" value="GFO10310.1"/>
    <property type="molecule type" value="Genomic_DNA"/>
</dbReference>
<keyword evidence="2" id="KW-1185">Reference proteome</keyword>
<evidence type="ECO:0000313" key="1">
    <source>
        <dbReference type="EMBL" id="GFO10310.1"/>
    </source>
</evidence>